<dbReference type="InterPro" id="IPR014105">
    <property type="entry name" value="Carotenoid/retinoid_OxRdtase"/>
</dbReference>
<evidence type="ECO:0000256" key="3">
    <source>
        <dbReference type="ARBA" id="ARBA00023002"/>
    </source>
</evidence>
<dbReference type="Gene3D" id="3.50.50.60">
    <property type="entry name" value="FAD/NAD(P)-binding domain"/>
    <property type="match status" value="2"/>
</dbReference>
<accession>A0A0U2NMG3</accession>
<reference evidence="8" key="1">
    <citation type="submission" date="2015-12" db="EMBL/GenBank/DDBJ databases">
        <authorList>
            <person name="Lauer A."/>
            <person name="Humrighouse B."/>
            <person name="Loparev V."/>
            <person name="Shewmaker P.L."/>
            <person name="Whitney A.M."/>
            <person name="McLaughlin R.W."/>
        </authorList>
    </citation>
    <scope>NUCLEOTIDE SEQUENCE [LARGE SCALE GENOMIC DNA]</scope>
    <source>
        <strain evidence="8">LMG 26678</strain>
    </source>
</reference>
<feature type="domain" description="Amine oxidase" evidence="6">
    <location>
        <begin position="12"/>
        <end position="491"/>
    </location>
</feature>
<dbReference type="RefSeq" id="WP_069653390.1">
    <property type="nucleotide sequence ID" value="NZ_CP013655.1"/>
</dbReference>
<dbReference type="EMBL" id="CP013655">
    <property type="protein sequence ID" value="ALS35746.1"/>
    <property type="molecule type" value="Genomic_DNA"/>
</dbReference>
<comment type="pathway">
    <text evidence="1 5">Carotenoid biosynthesis.</text>
</comment>
<evidence type="ECO:0000256" key="1">
    <source>
        <dbReference type="ARBA" id="ARBA00004829"/>
    </source>
</evidence>
<evidence type="ECO:0000313" key="7">
    <source>
        <dbReference type="EMBL" id="ALS35746.1"/>
    </source>
</evidence>
<dbReference type="SUPFAM" id="SSF51905">
    <property type="entry name" value="FAD/NAD(P)-binding domain"/>
    <property type="match status" value="1"/>
</dbReference>
<keyword evidence="2 5" id="KW-0125">Carotenoid biosynthesis</keyword>
<dbReference type="PRINTS" id="PR00419">
    <property type="entry name" value="ADXRDTASE"/>
</dbReference>
<dbReference type="InterPro" id="IPR036188">
    <property type="entry name" value="FAD/NAD-bd_sf"/>
</dbReference>
<keyword evidence="3 5" id="KW-0560">Oxidoreductase</keyword>
<evidence type="ECO:0000259" key="6">
    <source>
        <dbReference type="Pfam" id="PF01593"/>
    </source>
</evidence>
<comment type="similarity">
    <text evidence="4">Belongs to the carotenoid/retinoid oxidoreductase family. CrtN subfamily.</text>
</comment>
<dbReference type="PANTHER" id="PTHR43734:SF1">
    <property type="entry name" value="PHYTOENE DESATURASE"/>
    <property type="match status" value="1"/>
</dbReference>
<evidence type="ECO:0000256" key="2">
    <source>
        <dbReference type="ARBA" id="ARBA00022746"/>
    </source>
</evidence>
<keyword evidence="8" id="KW-1185">Reference proteome</keyword>
<dbReference type="Proteomes" id="UP000067523">
    <property type="component" value="Chromosome"/>
</dbReference>
<dbReference type="Pfam" id="PF01593">
    <property type="entry name" value="Amino_oxidase"/>
    <property type="match status" value="1"/>
</dbReference>
<gene>
    <name evidence="7" type="ORF">ATZ35_00800</name>
</gene>
<dbReference type="InterPro" id="IPR002937">
    <property type="entry name" value="Amino_oxidase"/>
</dbReference>
<dbReference type="STRING" id="118060.ATZ35_00800"/>
<dbReference type="KEGG" id="erx:ATZ35_00800"/>
<sequence length="498" mass="56702">MKKVIVIGAGAAGLAAAIRLQHEGYNVHLYEKNEQVGGKMYQIKEQGFTFDVGPTIVMMPEIYREVFEQCGKDPDQYIPMKKVDPMLSLNFPNEETLNMSSDLVSLTSLLEGISEEDMQGYLEYLASIYKRYQIAKKAFIMKSFRSFWDFYNPRSLIDGFRLHTFNDAYSSISKFVKDERLRKALAFQTLYIGVSPYNGPSLYTIIPMIELIYGIWFIEGGMYTLATGMAKAFEELGGTIHLNTPVKEIIIENKQATGIRTEEGIIPSDYVVCNADFPYAMKSLLPDEKTRGKYTDKKIDKLDYSCSCFILYLGLDKKYPVDSLHTIRFAEDFEKNINDIFEDGKLPDDPSFYIYVPSSIDESLAPEGHEGVYILVPVPELSQGVDWNESTTQAFRQNVLDLVKKETIFSDIEEHIVYESLYTPKEFKQNFNAYNGATFGLKPTLKQSNYYRPHNKFDYADNLYFCGSSTHPGAGVPIVLTSAKLAAEELLKDDKKKR</sequence>
<evidence type="ECO:0000256" key="5">
    <source>
        <dbReference type="RuleBase" id="RU362075"/>
    </source>
</evidence>
<dbReference type="NCBIfam" id="TIGR02734">
    <property type="entry name" value="crtI_fam"/>
    <property type="match status" value="1"/>
</dbReference>
<proteinExistence type="inferred from homology"/>
<name>A0A0U2NMG3_9ENTE</name>
<evidence type="ECO:0000256" key="4">
    <source>
        <dbReference type="ARBA" id="ARBA00038322"/>
    </source>
</evidence>
<dbReference type="PANTHER" id="PTHR43734">
    <property type="entry name" value="PHYTOENE DESATURASE"/>
    <property type="match status" value="1"/>
</dbReference>
<dbReference type="AlphaFoldDB" id="A0A0U2NMG3"/>
<dbReference type="GO" id="GO:0016117">
    <property type="term" value="P:carotenoid biosynthetic process"/>
    <property type="evidence" value="ECO:0007669"/>
    <property type="project" value="UniProtKB-KW"/>
</dbReference>
<evidence type="ECO:0000313" key="8">
    <source>
        <dbReference type="Proteomes" id="UP000067523"/>
    </source>
</evidence>
<dbReference type="GO" id="GO:0016491">
    <property type="term" value="F:oxidoreductase activity"/>
    <property type="evidence" value="ECO:0007669"/>
    <property type="project" value="UniProtKB-KW"/>
</dbReference>
<organism evidence="7 8">
    <name type="scientific">Enterococcus rotai</name>
    <dbReference type="NCBI Taxonomy" id="118060"/>
    <lineage>
        <taxon>Bacteria</taxon>
        <taxon>Bacillati</taxon>
        <taxon>Bacillota</taxon>
        <taxon>Bacilli</taxon>
        <taxon>Lactobacillales</taxon>
        <taxon>Enterococcaceae</taxon>
        <taxon>Enterococcus</taxon>
    </lineage>
</organism>
<protein>
    <submittedName>
        <fullName evidence="7">Dehydrosqualene desaturase</fullName>
    </submittedName>
</protein>